<dbReference type="InterPro" id="IPR019920">
    <property type="entry name" value="F420-binding_dom_put"/>
</dbReference>
<dbReference type="Gene3D" id="2.30.110.10">
    <property type="entry name" value="Electron Transport, Fmn-binding Protein, Chain A"/>
    <property type="match status" value="1"/>
</dbReference>
<dbReference type="NCBIfam" id="TIGR03618">
    <property type="entry name" value="Rv1155_F420"/>
    <property type="match status" value="1"/>
</dbReference>
<keyword evidence="4" id="KW-1185">Reference proteome</keyword>
<dbReference type="OrthoDB" id="158738at2"/>
<feature type="domain" description="Pyridoxamine 5'-phosphate oxidase N-terminal" evidence="2">
    <location>
        <begin position="12"/>
        <end position="144"/>
    </location>
</feature>
<protein>
    <submittedName>
        <fullName evidence="3">PPOX class probable F420-dependent enzyme</fullName>
    </submittedName>
</protein>
<dbReference type="GO" id="GO:0005829">
    <property type="term" value="C:cytosol"/>
    <property type="evidence" value="ECO:0007669"/>
    <property type="project" value="TreeGrafter"/>
</dbReference>
<dbReference type="STRING" id="642780.SAMN04488570_1581"/>
<evidence type="ECO:0000313" key="4">
    <source>
        <dbReference type="Proteomes" id="UP000198859"/>
    </source>
</evidence>
<dbReference type="GO" id="GO:0016627">
    <property type="term" value="F:oxidoreductase activity, acting on the CH-CH group of donors"/>
    <property type="evidence" value="ECO:0007669"/>
    <property type="project" value="TreeGrafter"/>
</dbReference>
<evidence type="ECO:0000256" key="1">
    <source>
        <dbReference type="ARBA" id="ARBA00023002"/>
    </source>
</evidence>
<evidence type="ECO:0000259" key="2">
    <source>
        <dbReference type="Pfam" id="PF01243"/>
    </source>
</evidence>
<accession>A0A1H1R3Y9</accession>
<keyword evidence="1" id="KW-0560">Oxidoreductase</keyword>
<dbReference type="PANTHER" id="PTHR35176">
    <property type="entry name" value="HEME OXYGENASE HI_0854-RELATED"/>
    <property type="match status" value="1"/>
</dbReference>
<dbReference type="InterPro" id="IPR012349">
    <property type="entry name" value="Split_barrel_FMN-bd"/>
</dbReference>
<evidence type="ECO:0000313" key="3">
    <source>
        <dbReference type="EMBL" id="SDS30285.1"/>
    </source>
</evidence>
<gene>
    <name evidence="3" type="ORF">SAMN04488570_1581</name>
</gene>
<dbReference type="InterPro" id="IPR011576">
    <property type="entry name" value="Pyridox_Oxase_N"/>
</dbReference>
<organism evidence="3 4">
    <name type="scientific">Nocardioides scoriae</name>
    <dbReference type="NCBI Taxonomy" id="642780"/>
    <lineage>
        <taxon>Bacteria</taxon>
        <taxon>Bacillati</taxon>
        <taxon>Actinomycetota</taxon>
        <taxon>Actinomycetes</taxon>
        <taxon>Propionibacteriales</taxon>
        <taxon>Nocardioidaceae</taxon>
        <taxon>Nocardioides</taxon>
    </lineage>
</organism>
<sequence length="165" mass="18612">MAKQRDQITMSPEEVDTFLRQQRSASVATLGPQGQVHLVAMWFAYLDGEVWIETKAKSQKVVNLRRDPTMSVLVEAGHTYDQLRGVALEGRGEVVEDPDAIWRVGVDVFERYQGPYTEELRPLVEAMLAKRVVVRLRVERTRSWDHRKLGMGPVELGGTTAAHVG</sequence>
<dbReference type="GO" id="GO:0070967">
    <property type="term" value="F:coenzyme F420 binding"/>
    <property type="evidence" value="ECO:0007669"/>
    <property type="project" value="TreeGrafter"/>
</dbReference>
<dbReference type="RefSeq" id="WP_091728121.1">
    <property type="nucleotide sequence ID" value="NZ_LT629757.1"/>
</dbReference>
<dbReference type="SUPFAM" id="SSF50475">
    <property type="entry name" value="FMN-binding split barrel"/>
    <property type="match status" value="1"/>
</dbReference>
<dbReference type="PANTHER" id="PTHR35176:SF6">
    <property type="entry name" value="HEME OXYGENASE HI_0854-RELATED"/>
    <property type="match status" value="1"/>
</dbReference>
<name>A0A1H1R3Y9_9ACTN</name>
<dbReference type="Pfam" id="PF01243">
    <property type="entry name" value="PNPOx_N"/>
    <property type="match status" value="1"/>
</dbReference>
<dbReference type="AlphaFoldDB" id="A0A1H1R3Y9"/>
<reference evidence="4" key="1">
    <citation type="submission" date="2016-10" db="EMBL/GenBank/DDBJ databases">
        <authorList>
            <person name="Varghese N."/>
            <person name="Submissions S."/>
        </authorList>
    </citation>
    <scope>NUCLEOTIDE SEQUENCE [LARGE SCALE GENOMIC DNA]</scope>
    <source>
        <strain evidence="4">DSM 22127</strain>
    </source>
</reference>
<dbReference type="EMBL" id="LT629757">
    <property type="protein sequence ID" value="SDS30285.1"/>
    <property type="molecule type" value="Genomic_DNA"/>
</dbReference>
<dbReference type="Proteomes" id="UP000198859">
    <property type="component" value="Chromosome I"/>
</dbReference>
<proteinExistence type="predicted"/>
<dbReference type="InterPro" id="IPR052019">
    <property type="entry name" value="F420H2_bilvrd_red/Heme_oxyg"/>
</dbReference>